<protein>
    <submittedName>
        <fullName evidence="1">DUF4250 domain-containing protein</fullName>
    </submittedName>
</protein>
<sequence length="59" mass="7016">MDKLPNDPMILFSTLNMLLRDDYTSLDELCDDMNVDRTHLENKLASVGFEYSRENNKFW</sequence>
<dbReference type="Proteomes" id="UP001319045">
    <property type="component" value="Chromosome"/>
</dbReference>
<name>A0ABM7NWX8_9BACT</name>
<evidence type="ECO:0000313" key="1">
    <source>
        <dbReference type="EMBL" id="BCS85010.1"/>
    </source>
</evidence>
<accession>A0ABM7NWX8</accession>
<proteinExistence type="predicted"/>
<keyword evidence="2" id="KW-1185">Reference proteome</keyword>
<reference evidence="1 2" key="1">
    <citation type="journal article" date="2022" name="Int. J. Syst. Evol. Microbiol.">
        <title>Prevotella herbatica sp. nov., a plant polysaccharide-decomposing anaerobic bacterium isolated from a methanogenic reactor.</title>
        <authorList>
            <person name="Uek A."/>
            <person name="Tonouchi A."/>
            <person name="Kaku N."/>
            <person name="Ueki K."/>
        </authorList>
    </citation>
    <scope>NUCLEOTIDE SEQUENCE [LARGE SCALE GENOMIC DNA]</scope>
    <source>
        <strain evidence="1 2">WR041</strain>
    </source>
</reference>
<dbReference type="Pfam" id="PF14056">
    <property type="entry name" value="DUF4250"/>
    <property type="match status" value="1"/>
</dbReference>
<dbReference type="RefSeq" id="WP_018464245.1">
    <property type="nucleotide sequence ID" value="NZ_AP024484.1"/>
</dbReference>
<dbReference type="InterPro" id="IPR025346">
    <property type="entry name" value="DUF4250"/>
</dbReference>
<organism evidence="1 2">
    <name type="scientific">Prevotella herbatica</name>
    <dbReference type="NCBI Taxonomy" id="2801997"/>
    <lineage>
        <taxon>Bacteria</taxon>
        <taxon>Pseudomonadati</taxon>
        <taxon>Bacteroidota</taxon>
        <taxon>Bacteroidia</taxon>
        <taxon>Bacteroidales</taxon>
        <taxon>Prevotellaceae</taxon>
        <taxon>Prevotella</taxon>
    </lineage>
</organism>
<evidence type="ECO:0000313" key="2">
    <source>
        <dbReference type="Proteomes" id="UP001319045"/>
    </source>
</evidence>
<dbReference type="EMBL" id="AP024484">
    <property type="protein sequence ID" value="BCS85010.1"/>
    <property type="molecule type" value="Genomic_DNA"/>
</dbReference>
<gene>
    <name evidence="1" type="ORF">prwr041_09030</name>
</gene>